<dbReference type="AlphaFoldDB" id="A0AAE3II40"/>
<organism evidence="2 3">
    <name type="scientific">Hominimerdicola aceti</name>
    <dbReference type="NCBI Taxonomy" id="2981726"/>
    <lineage>
        <taxon>Bacteria</taxon>
        <taxon>Bacillati</taxon>
        <taxon>Bacillota</taxon>
        <taxon>Clostridia</taxon>
        <taxon>Eubacteriales</taxon>
        <taxon>Oscillospiraceae</taxon>
        <taxon>Hominimerdicola</taxon>
    </lineage>
</organism>
<keyword evidence="1" id="KW-1133">Transmembrane helix</keyword>
<keyword evidence="1" id="KW-0472">Membrane</keyword>
<dbReference type="Proteomes" id="UP001208131">
    <property type="component" value="Unassembled WGS sequence"/>
</dbReference>
<accession>A0AAE3II40</accession>
<keyword evidence="1" id="KW-0812">Transmembrane</keyword>
<comment type="caution">
    <text evidence="2">The sequence shown here is derived from an EMBL/GenBank/DDBJ whole genome shotgun (WGS) entry which is preliminary data.</text>
</comment>
<proteinExistence type="predicted"/>
<dbReference type="EMBL" id="JAOQJZ010000007">
    <property type="protein sequence ID" value="MCU6705849.1"/>
    <property type="molecule type" value="Genomic_DNA"/>
</dbReference>
<protein>
    <submittedName>
        <fullName evidence="2">Uncharacterized protein</fullName>
    </submittedName>
</protein>
<evidence type="ECO:0000313" key="2">
    <source>
        <dbReference type="EMBL" id="MCU6705849.1"/>
    </source>
</evidence>
<feature type="transmembrane region" description="Helical" evidence="1">
    <location>
        <begin position="23"/>
        <end position="43"/>
    </location>
</feature>
<evidence type="ECO:0000256" key="1">
    <source>
        <dbReference type="SAM" id="Phobius"/>
    </source>
</evidence>
<dbReference type="RefSeq" id="WP_267301080.1">
    <property type="nucleotide sequence ID" value="NZ_JAOQJZ010000007.1"/>
</dbReference>
<evidence type="ECO:0000313" key="3">
    <source>
        <dbReference type="Proteomes" id="UP001208131"/>
    </source>
</evidence>
<reference evidence="2 3" key="1">
    <citation type="journal article" date="2021" name="ISME Commun">
        <title>Automated analysis of genomic sequences facilitates high-throughput and comprehensive description of bacteria.</title>
        <authorList>
            <person name="Hitch T.C.A."/>
        </authorList>
    </citation>
    <scope>NUCLEOTIDE SEQUENCE [LARGE SCALE GENOMIC DNA]</scope>
    <source>
        <strain evidence="2 3">Sanger_31</strain>
    </source>
</reference>
<name>A0AAE3II40_9FIRM</name>
<gene>
    <name evidence="2" type="ORF">OCV57_07920</name>
</gene>
<sequence length="220" mass="25174">MNDTNIKNINEAYEAYEEPKKKVYVKLLIFLALIAALVICWGLKIVTFYYKTHGIGGYYFYKGCDAEVVHQLPEGLTDEDISNAVIMRTYNRGEANDYENAGKNDFFVESHYLMGVQSIDDETCKVYILSNDGHYKGAGNMYSGGLVVRMLDFKKQDDNWTMTKMWEPRGGAMYEGSIRETIPSELADLIFSDEETEIKKTITDETEEKVKAYYNTDEVA</sequence>
<keyword evidence="3" id="KW-1185">Reference proteome</keyword>